<accession>A0AA36IIF9</accession>
<evidence type="ECO:0000313" key="2">
    <source>
        <dbReference type="Proteomes" id="UP001178507"/>
    </source>
</evidence>
<keyword evidence="2" id="KW-1185">Reference proteome</keyword>
<organism evidence="1 2">
    <name type="scientific">Effrenium voratum</name>
    <dbReference type="NCBI Taxonomy" id="2562239"/>
    <lineage>
        <taxon>Eukaryota</taxon>
        <taxon>Sar</taxon>
        <taxon>Alveolata</taxon>
        <taxon>Dinophyceae</taxon>
        <taxon>Suessiales</taxon>
        <taxon>Symbiodiniaceae</taxon>
        <taxon>Effrenium</taxon>
    </lineage>
</organism>
<name>A0AA36IIF9_9DINO</name>
<dbReference type="AlphaFoldDB" id="A0AA36IIF9"/>
<dbReference type="Proteomes" id="UP001178507">
    <property type="component" value="Unassembled WGS sequence"/>
</dbReference>
<proteinExistence type="predicted"/>
<sequence>MRDGRLISFGGAITRKALFCTSVQLVGLIEAWLPAGCRTPGNMVCRRLLQSVGLHNQLLATWRAIQARSKSNGGQPSQEHDITCAASWKDSALSWSEINFPFPQSTFCNCHHVTRPIQRQSRALAPNFPIPRPRSLGGCLTFSAQKSQSASAHVRPAKHRSLRPRPWQAFVVPWLHRSSRGPLTAQRTTWDVHPLACARVAGKSETKLQILNLKSHGP</sequence>
<gene>
    <name evidence="1" type="ORF">EVOR1521_LOCUS13432</name>
</gene>
<dbReference type="EMBL" id="CAUJNA010001502">
    <property type="protein sequence ID" value="CAJ1387326.1"/>
    <property type="molecule type" value="Genomic_DNA"/>
</dbReference>
<evidence type="ECO:0000313" key="1">
    <source>
        <dbReference type="EMBL" id="CAJ1387326.1"/>
    </source>
</evidence>
<reference evidence="1" key="1">
    <citation type="submission" date="2023-08" db="EMBL/GenBank/DDBJ databases">
        <authorList>
            <person name="Chen Y."/>
            <person name="Shah S."/>
            <person name="Dougan E. K."/>
            <person name="Thang M."/>
            <person name="Chan C."/>
        </authorList>
    </citation>
    <scope>NUCLEOTIDE SEQUENCE</scope>
</reference>
<comment type="caution">
    <text evidence="1">The sequence shown here is derived from an EMBL/GenBank/DDBJ whole genome shotgun (WGS) entry which is preliminary data.</text>
</comment>
<protein>
    <submittedName>
        <fullName evidence="1">Uncharacterized protein</fullName>
    </submittedName>
</protein>